<dbReference type="AlphaFoldDB" id="T1B782"/>
<reference evidence="1" key="2">
    <citation type="journal article" date="2014" name="ISME J.">
        <title>Microbial stratification in low pH oxic and suboxic macroscopic growths along an acid mine drainage.</title>
        <authorList>
            <person name="Mendez-Garcia C."/>
            <person name="Mesa V."/>
            <person name="Sprenger R.R."/>
            <person name="Richter M."/>
            <person name="Diez M.S."/>
            <person name="Solano J."/>
            <person name="Bargiela R."/>
            <person name="Golyshina O.V."/>
            <person name="Manteca A."/>
            <person name="Ramos J.L."/>
            <person name="Gallego J.R."/>
            <person name="Llorente I."/>
            <person name="Martins Dos Santos V.A."/>
            <person name="Jensen O.N."/>
            <person name="Pelaez A.I."/>
            <person name="Sanchez J."/>
            <person name="Ferrer M."/>
        </authorList>
    </citation>
    <scope>NUCLEOTIDE SEQUENCE</scope>
</reference>
<organism evidence="1">
    <name type="scientific">mine drainage metagenome</name>
    <dbReference type="NCBI Taxonomy" id="410659"/>
    <lineage>
        <taxon>unclassified sequences</taxon>
        <taxon>metagenomes</taxon>
        <taxon>ecological metagenomes</taxon>
    </lineage>
</organism>
<comment type="caution">
    <text evidence="1">The sequence shown here is derived from an EMBL/GenBank/DDBJ whole genome shotgun (WGS) entry which is preliminary data.</text>
</comment>
<sequence>DGRRSELHFHRFDGTGTWTAQLQRENGDPVRSWEALVDGKSKWRNVVRITQEDLPDDSRREHPRILVSIRVGKDGDEVAYLTVPITMHRPIPPEGDITQIQVTRKRVGTHFRLSMAFTVRLPAKNTSERPGMVALDLGWRSMPDGSLRVATWIGMAPSGPLALPEWLAPWVRINADGTSGE</sequence>
<proteinExistence type="predicted"/>
<name>T1B782_9ZZZZ</name>
<feature type="non-terminal residue" evidence="1">
    <location>
        <position position="1"/>
    </location>
</feature>
<dbReference type="EMBL" id="AUZZ01001443">
    <property type="protein sequence ID" value="EQD64338.1"/>
    <property type="molecule type" value="Genomic_DNA"/>
</dbReference>
<evidence type="ECO:0000313" key="1">
    <source>
        <dbReference type="EMBL" id="EQD64338.1"/>
    </source>
</evidence>
<gene>
    <name evidence="1" type="ORF">B2A_02056</name>
</gene>
<protein>
    <submittedName>
        <fullName evidence="1">Transposase, IS605 OrfB</fullName>
    </submittedName>
</protein>
<feature type="non-terminal residue" evidence="1">
    <location>
        <position position="181"/>
    </location>
</feature>
<reference evidence="1" key="1">
    <citation type="submission" date="2013-08" db="EMBL/GenBank/DDBJ databases">
        <authorList>
            <person name="Mendez C."/>
            <person name="Richter M."/>
            <person name="Ferrer M."/>
            <person name="Sanchez J."/>
        </authorList>
    </citation>
    <scope>NUCLEOTIDE SEQUENCE</scope>
</reference>
<accession>T1B782</accession>